<dbReference type="Pfam" id="PF14659">
    <property type="entry name" value="Phage_int_SAM_3"/>
    <property type="match status" value="1"/>
</dbReference>
<dbReference type="InterPro" id="IPR004107">
    <property type="entry name" value="Integrase_SAM-like_N"/>
</dbReference>
<evidence type="ECO:0000313" key="5">
    <source>
        <dbReference type="EMBL" id="AOJ07629.1"/>
    </source>
</evidence>
<keyword evidence="2" id="KW-0238">DNA-binding</keyword>
<keyword evidence="3" id="KW-0233">DNA recombination</keyword>
<accession>A0A1B4FVB5</accession>
<gene>
    <name evidence="5" type="ORF">WS71_10125</name>
</gene>
<dbReference type="GO" id="GO:0003677">
    <property type="term" value="F:DNA binding"/>
    <property type="evidence" value="ECO:0007669"/>
    <property type="project" value="UniProtKB-KW"/>
</dbReference>
<protein>
    <submittedName>
        <fullName evidence="5">Integrase</fullName>
    </submittedName>
</protein>
<reference evidence="5 6" key="1">
    <citation type="submission" date="2015-12" db="EMBL/GenBank/DDBJ databases">
        <title>Diversity of Burkholderia near neighbor genomes.</title>
        <authorList>
            <person name="Sahl J."/>
            <person name="Wagner D."/>
            <person name="Keim P."/>
        </authorList>
    </citation>
    <scope>NUCLEOTIDE SEQUENCE [LARGE SCALE GENOMIC DNA]</scope>
    <source>
        <strain evidence="5 6">BDU8</strain>
    </source>
</reference>
<evidence type="ECO:0000259" key="4">
    <source>
        <dbReference type="PROSITE" id="PS51898"/>
    </source>
</evidence>
<dbReference type="Gene3D" id="1.10.443.10">
    <property type="entry name" value="Intergrase catalytic core"/>
    <property type="match status" value="1"/>
</dbReference>
<dbReference type="InterPro" id="IPR010998">
    <property type="entry name" value="Integrase_recombinase_N"/>
</dbReference>
<evidence type="ECO:0000256" key="3">
    <source>
        <dbReference type="ARBA" id="ARBA00023172"/>
    </source>
</evidence>
<sequence>MGRNGTGVRAISGSSIEVTFTYKGVRCRERIRLEPTPANLKAAANFLGAVRTAIANGTFDYRVSFPESKRIAQFVERQGDALLVGTFLETWLERQENVLAASTIEGYRKIIKGTLKPAFGHLVMSDVRRSHVREWASTQKFGNKRMTNVLSVFRAALAEALQDEIVETNVLYGWTYQRNEAPGRDDDVDPFTAEEQAAILGAMVGQERNLFQFALWTGLRTSELIALQWSDVDWKRGIVRVQRARTRAARVAKKVEDTKTRGSRRNVKLLEPACAALNDQKRFSLLIGGSIFLNPRTGEAWSGDNVIWLAWNRAIEKSAVRYRRPYQTRHTYASMMLSAGEPPMWVASQMGHISLKMIEQRYGRWIKDAAPDAGKRAEALFGSAVAGARMATDGSGGND</sequence>
<organism evidence="5 6">
    <name type="scientific">Burkholderia mayonis</name>
    <dbReference type="NCBI Taxonomy" id="1385591"/>
    <lineage>
        <taxon>Bacteria</taxon>
        <taxon>Pseudomonadati</taxon>
        <taxon>Pseudomonadota</taxon>
        <taxon>Betaproteobacteria</taxon>
        <taxon>Burkholderiales</taxon>
        <taxon>Burkholderiaceae</taxon>
        <taxon>Burkholderia</taxon>
        <taxon>pseudomallei group</taxon>
    </lineage>
</organism>
<dbReference type="InterPro" id="IPR002104">
    <property type="entry name" value="Integrase_catalytic"/>
</dbReference>
<dbReference type="RefSeq" id="WP_066484160.1">
    <property type="nucleotide sequence ID" value="NZ_CP013388.1"/>
</dbReference>
<dbReference type="EMBL" id="CP013388">
    <property type="protein sequence ID" value="AOJ07629.1"/>
    <property type="molecule type" value="Genomic_DNA"/>
</dbReference>
<dbReference type="CDD" id="cd01189">
    <property type="entry name" value="INT_ICEBs1_C_like"/>
    <property type="match status" value="1"/>
</dbReference>
<dbReference type="Gene3D" id="1.10.150.130">
    <property type="match status" value="1"/>
</dbReference>
<proteinExistence type="predicted"/>
<dbReference type="InterPro" id="IPR011010">
    <property type="entry name" value="DNA_brk_join_enz"/>
</dbReference>
<dbReference type="GO" id="GO:0015074">
    <property type="term" value="P:DNA integration"/>
    <property type="evidence" value="ECO:0007669"/>
    <property type="project" value="UniProtKB-KW"/>
</dbReference>
<dbReference type="InterPro" id="IPR013762">
    <property type="entry name" value="Integrase-like_cat_sf"/>
</dbReference>
<feature type="domain" description="Tyr recombinase" evidence="4">
    <location>
        <begin position="186"/>
        <end position="375"/>
    </location>
</feature>
<dbReference type="PANTHER" id="PTHR30349:SF36">
    <property type="entry name" value="PROPHAGE INTEGRASE INTR-RELATED"/>
    <property type="match status" value="1"/>
</dbReference>
<dbReference type="SUPFAM" id="SSF56349">
    <property type="entry name" value="DNA breaking-rejoining enzymes"/>
    <property type="match status" value="1"/>
</dbReference>
<evidence type="ECO:0000256" key="2">
    <source>
        <dbReference type="ARBA" id="ARBA00023125"/>
    </source>
</evidence>
<dbReference type="InterPro" id="IPR050090">
    <property type="entry name" value="Tyrosine_recombinase_XerCD"/>
</dbReference>
<name>A0A1B4FVB5_9BURK</name>
<evidence type="ECO:0000256" key="1">
    <source>
        <dbReference type="ARBA" id="ARBA00022908"/>
    </source>
</evidence>
<dbReference type="Pfam" id="PF12167">
    <property type="entry name" value="Arm-DNA-bind_2"/>
    <property type="match status" value="1"/>
</dbReference>
<dbReference type="GO" id="GO:0006310">
    <property type="term" value="P:DNA recombination"/>
    <property type="evidence" value="ECO:0007669"/>
    <property type="project" value="UniProtKB-KW"/>
</dbReference>
<dbReference type="Proteomes" id="UP000067711">
    <property type="component" value="Chromosome 2"/>
</dbReference>
<keyword evidence="1" id="KW-0229">DNA integration</keyword>
<dbReference type="PANTHER" id="PTHR30349">
    <property type="entry name" value="PHAGE INTEGRASE-RELATED"/>
    <property type="match status" value="1"/>
</dbReference>
<dbReference type="PROSITE" id="PS51898">
    <property type="entry name" value="TYR_RECOMBINASE"/>
    <property type="match status" value="1"/>
</dbReference>
<dbReference type="AlphaFoldDB" id="A0A1B4FVB5"/>
<evidence type="ECO:0000313" key="6">
    <source>
        <dbReference type="Proteomes" id="UP000067711"/>
    </source>
</evidence>
<dbReference type="InterPro" id="IPR022000">
    <property type="entry name" value="Min27-like_integrase_DNA_bind"/>
</dbReference>
<dbReference type="Pfam" id="PF00589">
    <property type="entry name" value="Phage_integrase"/>
    <property type="match status" value="1"/>
</dbReference>